<evidence type="ECO:0000313" key="1">
    <source>
        <dbReference type="EMBL" id="KAJ3553943.1"/>
    </source>
</evidence>
<protein>
    <submittedName>
        <fullName evidence="1">Uncharacterized protein</fullName>
    </submittedName>
</protein>
<proteinExistence type="predicted"/>
<dbReference type="EMBL" id="JANHOG010000481">
    <property type="protein sequence ID" value="KAJ3553943.1"/>
    <property type="molecule type" value="Genomic_DNA"/>
</dbReference>
<accession>A0ACC1T657</accession>
<comment type="caution">
    <text evidence="1">The sequence shown here is derived from an EMBL/GenBank/DDBJ whole genome shotgun (WGS) entry which is preliminary data.</text>
</comment>
<gene>
    <name evidence="1" type="ORF">NM688_g3352</name>
</gene>
<evidence type="ECO:0000313" key="2">
    <source>
        <dbReference type="Proteomes" id="UP001148662"/>
    </source>
</evidence>
<name>A0ACC1T657_9APHY</name>
<reference evidence="1" key="1">
    <citation type="submission" date="2022-07" db="EMBL/GenBank/DDBJ databases">
        <title>Genome Sequence of Phlebia brevispora.</title>
        <authorList>
            <person name="Buettner E."/>
        </authorList>
    </citation>
    <scope>NUCLEOTIDE SEQUENCE</scope>
    <source>
        <strain evidence="1">MPL23</strain>
    </source>
</reference>
<keyword evidence="2" id="KW-1185">Reference proteome</keyword>
<dbReference type="Proteomes" id="UP001148662">
    <property type="component" value="Unassembled WGS sequence"/>
</dbReference>
<organism evidence="1 2">
    <name type="scientific">Phlebia brevispora</name>
    <dbReference type="NCBI Taxonomy" id="194682"/>
    <lineage>
        <taxon>Eukaryota</taxon>
        <taxon>Fungi</taxon>
        <taxon>Dikarya</taxon>
        <taxon>Basidiomycota</taxon>
        <taxon>Agaricomycotina</taxon>
        <taxon>Agaricomycetes</taxon>
        <taxon>Polyporales</taxon>
        <taxon>Meruliaceae</taxon>
        <taxon>Phlebia</taxon>
    </lineage>
</organism>
<sequence length="416" mass="45710">MSYPLKFPTEGPLVTVTHPTLSVWVIEMHNGPDSRLTDNFIKGGLLPAFDAVERGWRQGWRAARASKDKDGGRGAVIIVGNRSQHKFFSNGLDYENAIKDPFFFPRPRPIPAVPTVAAINGHCFAGGMMISVCCDYRVMTDGSKRNAWMSMNEIHFGAAWPRSFGLIMKVKATDAIVMRKIALEGHRFTPQEALEAKLVDAIAPGETEGVLAKAQELAESVSAQAKSGAWGLIRECWFADALDELAKDVPRHSVALDDIHAKARVHVHAGKMQTHICSRQAFPTMQLGLSFSLLLASLFFTLSSGVQAAPAKRGGMVTLPLKRIHQARDDIHPQILLQQHINRGLRRHARMTGRDAPSKRDLEENLNKRLYVPISGPGSRKLQSRFNRHGVNSPAVPAKAETLKQFGAKKGKGAQG</sequence>